<evidence type="ECO:0000256" key="4">
    <source>
        <dbReference type="SAM" id="MobiDB-lite"/>
    </source>
</evidence>
<dbReference type="GO" id="GO:0005524">
    <property type="term" value="F:ATP binding"/>
    <property type="evidence" value="ECO:0007669"/>
    <property type="project" value="UniProtKB-UniRule"/>
</dbReference>
<dbReference type="Pfam" id="PF00069">
    <property type="entry name" value="Pkinase"/>
    <property type="match status" value="1"/>
</dbReference>
<dbReference type="GO" id="GO:0045719">
    <property type="term" value="P:negative regulation of glycogen biosynthetic process"/>
    <property type="evidence" value="ECO:0007669"/>
    <property type="project" value="TreeGrafter"/>
</dbReference>
<protein>
    <recommendedName>
        <fullName evidence="6">Protein kinase domain-containing protein</fullName>
    </recommendedName>
</protein>
<keyword evidence="5" id="KW-0812">Transmembrane</keyword>
<keyword evidence="2 3" id="KW-0067">ATP-binding</keyword>
<evidence type="ECO:0000313" key="8">
    <source>
        <dbReference type="Proteomes" id="UP000319731"/>
    </source>
</evidence>
<dbReference type="GO" id="GO:0035556">
    <property type="term" value="P:intracellular signal transduction"/>
    <property type="evidence" value="ECO:0007669"/>
    <property type="project" value="TreeGrafter"/>
</dbReference>
<dbReference type="InterPro" id="IPR017441">
    <property type="entry name" value="Protein_kinase_ATP_BS"/>
</dbReference>
<dbReference type="SUPFAM" id="SSF56112">
    <property type="entry name" value="Protein kinase-like (PK-like)"/>
    <property type="match status" value="1"/>
</dbReference>
<evidence type="ECO:0000259" key="6">
    <source>
        <dbReference type="PROSITE" id="PS50011"/>
    </source>
</evidence>
<dbReference type="SMART" id="SM00220">
    <property type="entry name" value="S_TKc"/>
    <property type="match status" value="1"/>
</dbReference>
<dbReference type="GO" id="GO:0005634">
    <property type="term" value="C:nucleus"/>
    <property type="evidence" value="ECO:0007669"/>
    <property type="project" value="TreeGrafter"/>
</dbReference>
<dbReference type="Gene3D" id="1.10.510.10">
    <property type="entry name" value="Transferase(Phosphotransferase) domain 1"/>
    <property type="match status" value="1"/>
</dbReference>
<feature type="binding site" evidence="3">
    <location>
        <position position="546"/>
    </location>
    <ligand>
        <name>ATP</name>
        <dbReference type="ChEBI" id="CHEBI:30616"/>
    </ligand>
</feature>
<proteinExistence type="predicted"/>
<dbReference type="PROSITE" id="PS50011">
    <property type="entry name" value="PROTEIN_KINASE_DOM"/>
    <property type="match status" value="1"/>
</dbReference>
<dbReference type="EMBL" id="QEAO01000022">
    <property type="protein sequence ID" value="TPX33251.1"/>
    <property type="molecule type" value="Genomic_DNA"/>
</dbReference>
<dbReference type="InterPro" id="IPR000719">
    <property type="entry name" value="Prot_kinase_dom"/>
</dbReference>
<sequence>MPPLGTTVPQPVSVGGRAPLARVTAPRGGFACPYEESATSSPSDTSPTGTCPSVTSPSKASATVVSPDTSDGGVKELWTEELLYVTAATGFLYIVALLESAPVLRMIVSCFAYAIALWIVFAVATPPPAAPVVVIQSPTVVVVAEPPSPVVVVEFPPVVVVERPPPVVIVATPVVAPPVVVAGSSCSSGSSSSSILISSKAAAVTVYGPKVVSTMAQRTVAFPKTFTWTIRLFDLISVEAQRVLSRHIGVSDFKGQIIRRIIGTNNTSLERLQEKHGVMMDLKMRKPHAKPMIHNGYNDGFSDGIFEIKGKTKDVEGARKELVDTADFEILLHHFSTSFSIQCKTEKLPNDMGLNAAHLPARDLLNSSASSAVVASVDSRSAAPPIVAAAISSPVVVVLPVVPPPIVVPVISSPVVVLPVVALAVVDTPLSATAEPPEPTAPKTTTRGADEETSSLIVDVAKELACAPEVDELHEPPKDDISVRLDPKKPVRLSPHDHYAKLLSGELPISDGYKAKYCHYKLLGAGGFGFVLAGWHTKIMMPVAIKFMHASNLRPSDSVDVIGIGRIPKEVNYLASLAKHPNMLQLVEFLVEGEYLIIVTELFGTAWDPVFASWNVPAWTFGFPNLSVPSGSSMDLWSCIQSHGKIPWHISRFIFWQLVNAVKHLHTNAVVHRDLKCQNILVDHRYCIKLIDMGLAADLPPDDHPSIEIAGSFLAPEQVLRLPFDAKKAEIWTVGLVLYSMLFGRHPFPFNCPEAALFGIWLPPMDSNLSSLLGGVLDLFPPRRFSIQDIEKHPAMTGLFKS</sequence>
<evidence type="ECO:0000313" key="7">
    <source>
        <dbReference type="EMBL" id="TPX33251.1"/>
    </source>
</evidence>
<feature type="region of interest" description="Disordered" evidence="4">
    <location>
        <begin position="34"/>
        <end position="71"/>
    </location>
</feature>
<comment type="caution">
    <text evidence="7">The sequence shown here is derived from an EMBL/GenBank/DDBJ whole genome shotgun (WGS) entry which is preliminary data.</text>
</comment>
<feature type="transmembrane region" description="Helical" evidence="5">
    <location>
        <begin position="82"/>
        <end position="99"/>
    </location>
</feature>
<organism evidence="7 8">
    <name type="scientific">Synchytrium microbalum</name>
    <dbReference type="NCBI Taxonomy" id="1806994"/>
    <lineage>
        <taxon>Eukaryota</taxon>
        <taxon>Fungi</taxon>
        <taxon>Fungi incertae sedis</taxon>
        <taxon>Chytridiomycota</taxon>
        <taxon>Chytridiomycota incertae sedis</taxon>
        <taxon>Chytridiomycetes</taxon>
        <taxon>Synchytriales</taxon>
        <taxon>Synchytriaceae</taxon>
        <taxon>Synchytrium</taxon>
    </lineage>
</organism>
<gene>
    <name evidence="7" type="ORF">SmJEL517_g03844</name>
</gene>
<feature type="region of interest" description="Disordered" evidence="4">
    <location>
        <begin position="432"/>
        <end position="452"/>
    </location>
</feature>
<dbReference type="PANTHER" id="PTHR24346">
    <property type="entry name" value="MAP/MICROTUBULE AFFINITY-REGULATING KINASE"/>
    <property type="match status" value="1"/>
</dbReference>
<dbReference type="PROSITE" id="PS00108">
    <property type="entry name" value="PROTEIN_KINASE_ST"/>
    <property type="match status" value="1"/>
</dbReference>
<name>A0A507C1F2_9FUNG</name>
<dbReference type="PROSITE" id="PS00107">
    <property type="entry name" value="PROTEIN_KINASE_ATP"/>
    <property type="match status" value="1"/>
</dbReference>
<evidence type="ECO:0000256" key="2">
    <source>
        <dbReference type="ARBA" id="ARBA00022840"/>
    </source>
</evidence>
<dbReference type="InterPro" id="IPR011009">
    <property type="entry name" value="Kinase-like_dom_sf"/>
</dbReference>
<feature type="transmembrane region" description="Helical" evidence="5">
    <location>
        <begin position="106"/>
        <end position="124"/>
    </location>
</feature>
<dbReference type="GO" id="GO:0004674">
    <property type="term" value="F:protein serine/threonine kinase activity"/>
    <property type="evidence" value="ECO:0007669"/>
    <property type="project" value="TreeGrafter"/>
</dbReference>
<dbReference type="GO" id="GO:0005829">
    <property type="term" value="C:cytosol"/>
    <property type="evidence" value="ECO:0007669"/>
    <property type="project" value="TreeGrafter"/>
</dbReference>
<feature type="compositionally biased region" description="Low complexity" evidence="4">
    <location>
        <begin position="432"/>
        <end position="446"/>
    </location>
</feature>
<keyword evidence="5" id="KW-0472">Membrane</keyword>
<keyword evidence="5" id="KW-1133">Transmembrane helix</keyword>
<dbReference type="GeneID" id="42005069"/>
<dbReference type="Gene3D" id="3.30.200.20">
    <property type="entry name" value="Phosphorylase Kinase, domain 1"/>
    <property type="match status" value="1"/>
</dbReference>
<dbReference type="RefSeq" id="XP_031024293.1">
    <property type="nucleotide sequence ID" value="XM_031169772.1"/>
</dbReference>
<dbReference type="AlphaFoldDB" id="A0A507C1F2"/>
<evidence type="ECO:0000256" key="1">
    <source>
        <dbReference type="ARBA" id="ARBA00022741"/>
    </source>
</evidence>
<feature type="compositionally biased region" description="Polar residues" evidence="4">
    <location>
        <begin position="54"/>
        <end position="69"/>
    </location>
</feature>
<keyword evidence="1 3" id="KW-0547">Nucleotide-binding</keyword>
<dbReference type="STRING" id="1806994.A0A507C1F2"/>
<keyword evidence="8" id="KW-1185">Reference proteome</keyword>
<evidence type="ECO:0000256" key="5">
    <source>
        <dbReference type="SAM" id="Phobius"/>
    </source>
</evidence>
<feature type="compositionally biased region" description="Low complexity" evidence="4">
    <location>
        <begin position="37"/>
        <end position="53"/>
    </location>
</feature>
<dbReference type="Proteomes" id="UP000319731">
    <property type="component" value="Unassembled WGS sequence"/>
</dbReference>
<dbReference type="PANTHER" id="PTHR24346:SF72">
    <property type="entry name" value="CAMK PROTEIN KINASE"/>
    <property type="match status" value="1"/>
</dbReference>
<accession>A0A507C1F2</accession>
<dbReference type="InterPro" id="IPR008271">
    <property type="entry name" value="Ser/Thr_kinase_AS"/>
</dbReference>
<evidence type="ECO:0000256" key="3">
    <source>
        <dbReference type="PROSITE-ProRule" id="PRU10141"/>
    </source>
</evidence>
<feature type="domain" description="Protein kinase" evidence="6">
    <location>
        <begin position="517"/>
        <end position="796"/>
    </location>
</feature>
<dbReference type="OrthoDB" id="10252171at2759"/>
<reference evidence="7 8" key="1">
    <citation type="journal article" date="2019" name="Sci. Rep.">
        <title>Comparative genomics of chytrid fungi reveal insights into the obligate biotrophic and pathogenic lifestyle of Synchytrium endobioticum.</title>
        <authorList>
            <person name="van de Vossenberg B.T.L.H."/>
            <person name="Warris S."/>
            <person name="Nguyen H.D.T."/>
            <person name="van Gent-Pelzer M.P.E."/>
            <person name="Joly D.L."/>
            <person name="van de Geest H.C."/>
            <person name="Bonants P.J.M."/>
            <person name="Smith D.S."/>
            <person name="Levesque C.A."/>
            <person name="van der Lee T.A.J."/>
        </authorList>
    </citation>
    <scope>NUCLEOTIDE SEQUENCE [LARGE SCALE GENOMIC DNA]</scope>
    <source>
        <strain evidence="7 8">JEL517</strain>
    </source>
</reference>